<evidence type="ECO:0000313" key="5">
    <source>
        <dbReference type="EMBL" id="OMH23118.1"/>
    </source>
</evidence>
<organism evidence="5 6">
    <name type="scientific">Tersicoccus phoenicis</name>
    <dbReference type="NCBI Taxonomy" id="554083"/>
    <lineage>
        <taxon>Bacteria</taxon>
        <taxon>Bacillati</taxon>
        <taxon>Actinomycetota</taxon>
        <taxon>Actinomycetes</taxon>
        <taxon>Micrococcales</taxon>
        <taxon>Micrococcaceae</taxon>
        <taxon>Tersicoccus</taxon>
    </lineage>
</organism>
<dbReference type="PANTHER" id="PTHR43537">
    <property type="entry name" value="TRANSCRIPTIONAL REGULATOR, GNTR FAMILY"/>
    <property type="match status" value="1"/>
</dbReference>
<sequence>MSLADATSQTAAPEPDSPYGSLADRAYHVLLRRLVMLDIPPGSAINEAALAAELGIGRTPVRESLKNLETDHLVVSYPRRGTFATRVDITDLAAISDLRRVLEPLAADRAATNATEAQRSELREKAREIESMDGAIADNRALMEYDVDVHRLIYRASDNPHLEETLVRLDNLVTRIWCLVLHRMPSVAEHIREHVALLDAIAAGDGVRASALATEHVEHFETSIRAAL</sequence>
<gene>
    <name evidence="5" type="ORF">BKD30_14780</name>
</gene>
<dbReference type="GO" id="GO:0003677">
    <property type="term" value="F:DNA binding"/>
    <property type="evidence" value="ECO:0007669"/>
    <property type="project" value="UniProtKB-KW"/>
</dbReference>
<dbReference type="InterPro" id="IPR036390">
    <property type="entry name" value="WH_DNA-bd_sf"/>
</dbReference>
<keyword evidence="6" id="KW-1185">Reference proteome</keyword>
<dbReference type="GO" id="GO:0003700">
    <property type="term" value="F:DNA-binding transcription factor activity"/>
    <property type="evidence" value="ECO:0007669"/>
    <property type="project" value="InterPro"/>
</dbReference>
<dbReference type="InterPro" id="IPR000524">
    <property type="entry name" value="Tscrpt_reg_HTH_GntR"/>
</dbReference>
<dbReference type="PANTHER" id="PTHR43537:SF5">
    <property type="entry name" value="UXU OPERON TRANSCRIPTIONAL REGULATOR"/>
    <property type="match status" value="1"/>
</dbReference>
<dbReference type="PROSITE" id="PS50949">
    <property type="entry name" value="HTH_GNTR"/>
    <property type="match status" value="1"/>
</dbReference>
<dbReference type="RefSeq" id="WP_076705806.1">
    <property type="nucleotide sequence ID" value="NZ_MRDE01000081.1"/>
</dbReference>
<dbReference type="SUPFAM" id="SSF46785">
    <property type="entry name" value="Winged helix' DNA-binding domain"/>
    <property type="match status" value="1"/>
</dbReference>
<dbReference type="Pfam" id="PF00392">
    <property type="entry name" value="GntR"/>
    <property type="match status" value="1"/>
</dbReference>
<dbReference type="SMART" id="SM00345">
    <property type="entry name" value="HTH_GNTR"/>
    <property type="match status" value="1"/>
</dbReference>
<dbReference type="Proteomes" id="UP000187085">
    <property type="component" value="Unassembled WGS sequence"/>
</dbReference>
<name>A0A1R1L6F2_9MICC</name>
<keyword evidence="3" id="KW-0804">Transcription</keyword>
<evidence type="ECO:0000313" key="6">
    <source>
        <dbReference type="Proteomes" id="UP000187085"/>
    </source>
</evidence>
<evidence type="ECO:0000256" key="1">
    <source>
        <dbReference type="ARBA" id="ARBA00023015"/>
    </source>
</evidence>
<dbReference type="Gene3D" id="1.10.10.10">
    <property type="entry name" value="Winged helix-like DNA-binding domain superfamily/Winged helix DNA-binding domain"/>
    <property type="match status" value="1"/>
</dbReference>
<keyword evidence="1" id="KW-0805">Transcription regulation</keyword>
<dbReference type="Gene3D" id="1.20.120.530">
    <property type="entry name" value="GntR ligand-binding domain-like"/>
    <property type="match status" value="1"/>
</dbReference>
<dbReference type="STRING" id="554083.BKD30_14780"/>
<dbReference type="InterPro" id="IPR011711">
    <property type="entry name" value="GntR_C"/>
</dbReference>
<feature type="domain" description="HTH gntR-type" evidence="4">
    <location>
        <begin position="20"/>
        <end position="87"/>
    </location>
</feature>
<accession>A0A1R1L6F2</accession>
<proteinExistence type="predicted"/>
<evidence type="ECO:0000256" key="2">
    <source>
        <dbReference type="ARBA" id="ARBA00023125"/>
    </source>
</evidence>
<comment type="caution">
    <text evidence="5">The sequence shown here is derived from an EMBL/GenBank/DDBJ whole genome shotgun (WGS) entry which is preliminary data.</text>
</comment>
<dbReference type="AlphaFoldDB" id="A0A1R1L6F2"/>
<dbReference type="EMBL" id="MRDE01000081">
    <property type="protein sequence ID" value="OMH23118.1"/>
    <property type="molecule type" value="Genomic_DNA"/>
</dbReference>
<dbReference type="InterPro" id="IPR008920">
    <property type="entry name" value="TF_FadR/GntR_C"/>
</dbReference>
<dbReference type="SMART" id="SM00895">
    <property type="entry name" value="FCD"/>
    <property type="match status" value="1"/>
</dbReference>
<keyword evidence="2" id="KW-0238">DNA-binding</keyword>
<dbReference type="InterPro" id="IPR036388">
    <property type="entry name" value="WH-like_DNA-bd_sf"/>
</dbReference>
<dbReference type="SUPFAM" id="SSF48008">
    <property type="entry name" value="GntR ligand-binding domain-like"/>
    <property type="match status" value="1"/>
</dbReference>
<dbReference type="OrthoDB" id="8680240at2"/>
<evidence type="ECO:0000256" key="3">
    <source>
        <dbReference type="ARBA" id="ARBA00023163"/>
    </source>
</evidence>
<protein>
    <submittedName>
        <fullName evidence="5">GntR family transcriptional regulator</fullName>
    </submittedName>
</protein>
<reference evidence="5 6" key="1">
    <citation type="submission" date="2016-12" db="EMBL/GenBank/DDBJ databases">
        <title>Draft genome of Tersicoccus phoenicis 1P05MA.</title>
        <authorList>
            <person name="Nakajima Y."/>
            <person name="Yoshizawa S."/>
            <person name="Nakamura K."/>
            <person name="Ogura Y."/>
            <person name="Hayashi T."/>
            <person name="Kogure K."/>
        </authorList>
    </citation>
    <scope>NUCLEOTIDE SEQUENCE [LARGE SCALE GENOMIC DNA]</scope>
    <source>
        <strain evidence="5 6">1p05MA</strain>
    </source>
</reference>
<dbReference type="Pfam" id="PF07729">
    <property type="entry name" value="FCD"/>
    <property type="match status" value="1"/>
</dbReference>
<evidence type="ECO:0000259" key="4">
    <source>
        <dbReference type="PROSITE" id="PS50949"/>
    </source>
</evidence>